<dbReference type="InterPro" id="IPR017896">
    <property type="entry name" value="4Fe4S_Fe-S-bd"/>
</dbReference>
<proteinExistence type="predicted"/>
<dbReference type="InterPro" id="IPR017900">
    <property type="entry name" value="4Fe4S_Fe_S_CS"/>
</dbReference>
<dbReference type="AlphaFoldDB" id="A0A7G9YJX3"/>
<accession>A0A7G9YJX3</accession>
<dbReference type="InterPro" id="IPR017677">
    <property type="entry name" value="Methan_mark_16"/>
</dbReference>
<dbReference type="SUPFAM" id="SSF46548">
    <property type="entry name" value="alpha-helical ferredoxin"/>
    <property type="match status" value="1"/>
</dbReference>
<dbReference type="Pfam" id="PF01837">
    <property type="entry name" value="HcyBio"/>
    <property type="match status" value="1"/>
</dbReference>
<dbReference type="PROSITE" id="PS51379">
    <property type="entry name" value="4FE4S_FER_2"/>
    <property type="match status" value="1"/>
</dbReference>
<dbReference type="PROSITE" id="PS00198">
    <property type="entry name" value="4FE4S_FER_1"/>
    <property type="match status" value="1"/>
</dbReference>
<reference evidence="2" key="1">
    <citation type="submission" date="2020-06" db="EMBL/GenBank/DDBJ databases">
        <title>Unique genomic features of the anaerobic methanotrophic archaea.</title>
        <authorList>
            <person name="Chadwick G.L."/>
            <person name="Skennerton C.T."/>
            <person name="Laso-Perez R."/>
            <person name="Leu A.O."/>
            <person name="Speth D.R."/>
            <person name="Yu H."/>
            <person name="Morgan-Lang C."/>
            <person name="Hatzenpichler R."/>
            <person name="Goudeau D."/>
            <person name="Malmstrom R."/>
            <person name="Brazelton W.J."/>
            <person name="Woyke T."/>
            <person name="Hallam S.J."/>
            <person name="Tyson G.W."/>
            <person name="Wegener G."/>
            <person name="Boetius A."/>
            <person name="Orphan V."/>
        </authorList>
    </citation>
    <scope>NUCLEOTIDE SEQUENCE</scope>
</reference>
<dbReference type="Pfam" id="PF00037">
    <property type="entry name" value="Fer4"/>
    <property type="match status" value="1"/>
</dbReference>
<organism evidence="2">
    <name type="scientific">Candidatus Methanogaster sp. ANME-2c ERB4</name>
    <dbReference type="NCBI Taxonomy" id="2759911"/>
    <lineage>
        <taxon>Archaea</taxon>
        <taxon>Methanobacteriati</taxon>
        <taxon>Methanobacteriota</taxon>
        <taxon>Stenosarchaea group</taxon>
        <taxon>Methanomicrobia</taxon>
        <taxon>Methanosarcinales</taxon>
        <taxon>ANME-2 cluster</taxon>
        <taxon>Candidatus Methanogasteraceae</taxon>
        <taxon>Candidatus Methanogaster</taxon>
    </lineage>
</organism>
<evidence type="ECO:0000313" key="2">
    <source>
        <dbReference type="EMBL" id="QNO48307.1"/>
    </source>
</evidence>
<sequence length="418" mass="44685">MKTIAEINRKIKDHDVTVLTAKELCDAVRSGKSVSVEDVDVVTTATRGIMSGTLAILSFPVADPGVFSRAEQVFLNGVPANAGPCPNEHLGIIDLVVHGTAERDARYGGGHLFHDLISGAGIEVAVKASGTGAESETDAEITTTIDIDDIPFARMLTTRSAYRNYNAFVNPGDTLPTIFSVADFKGNCSEAVFGGCGEINPLEKDAGTIGVGTRILLNGAVGYVIGEGTRSTRERRNLSLFADMHEMDGSCISGFVTSAGPDLINSIAVPIPVLDDDILSHASRLDSEIKLPVVDIRTRKEIGRIDYSQVWRFGSDPLVTFEPSLCIHCSACNVKCPTGAFTGSEILDDLCCNCGHCASVCIGSAFIADMGAIMLRGREIPVTLRHSDRRGAIKLADELKQRIELEVFLLAEPVQRFG</sequence>
<feature type="domain" description="4Fe-4S ferredoxin-type" evidence="1">
    <location>
        <begin position="317"/>
        <end position="346"/>
    </location>
</feature>
<evidence type="ECO:0000259" key="1">
    <source>
        <dbReference type="PROSITE" id="PS51379"/>
    </source>
</evidence>
<dbReference type="NCBIfam" id="TIGR03287">
    <property type="entry name" value="methan_mark_16"/>
    <property type="match status" value="1"/>
</dbReference>
<dbReference type="EMBL" id="MT631324">
    <property type="protein sequence ID" value="QNO48307.1"/>
    <property type="molecule type" value="Genomic_DNA"/>
</dbReference>
<dbReference type="InterPro" id="IPR002708">
    <property type="entry name" value="HcyBio"/>
</dbReference>
<gene>
    <name evidence="2" type="ORF">KCDDHDNA_00002</name>
</gene>
<dbReference type="GO" id="GO:0016491">
    <property type="term" value="F:oxidoreductase activity"/>
    <property type="evidence" value="ECO:0007669"/>
    <property type="project" value="UniProtKB-ARBA"/>
</dbReference>
<protein>
    <recommendedName>
        <fullName evidence="1">4Fe-4S ferredoxin-type domain-containing protein</fullName>
    </recommendedName>
</protein>
<name>A0A7G9YJX3_9EURY</name>